<reference evidence="2 3" key="1">
    <citation type="journal article" date="2023" name="Hortic Res">
        <title>Pangenome of water caltrop reveals structural variations and asymmetric subgenome divergence after allopolyploidization.</title>
        <authorList>
            <person name="Zhang X."/>
            <person name="Chen Y."/>
            <person name="Wang L."/>
            <person name="Yuan Y."/>
            <person name="Fang M."/>
            <person name="Shi L."/>
            <person name="Lu R."/>
            <person name="Comes H.P."/>
            <person name="Ma Y."/>
            <person name="Chen Y."/>
            <person name="Huang G."/>
            <person name="Zhou Y."/>
            <person name="Zheng Z."/>
            <person name="Qiu Y."/>
        </authorList>
    </citation>
    <scope>NUCLEOTIDE SEQUENCE [LARGE SCALE GENOMIC DNA]</scope>
    <source>
        <tissue evidence="2">Roots</tissue>
    </source>
</reference>
<name>A0AAN7QJR2_9MYRT</name>
<keyword evidence="1" id="KW-0472">Membrane</keyword>
<sequence length="143" mass="16064">MPGGRLVRWNCHLSVERGHKRHFRGCAIDESTHARIFLILSSSRILQSDLVSIGHPRLHRFLFFNRAAIGSLGEVSERRSPFKSDLNPRGESERYIEIGAPRCVLRRSLSTYSLQSAIVGFVRFVDLPGVIFGGVVISMMIGE</sequence>
<organism evidence="2 3">
    <name type="scientific">Trapa incisa</name>
    <dbReference type="NCBI Taxonomy" id="236973"/>
    <lineage>
        <taxon>Eukaryota</taxon>
        <taxon>Viridiplantae</taxon>
        <taxon>Streptophyta</taxon>
        <taxon>Embryophyta</taxon>
        <taxon>Tracheophyta</taxon>
        <taxon>Spermatophyta</taxon>
        <taxon>Magnoliopsida</taxon>
        <taxon>eudicotyledons</taxon>
        <taxon>Gunneridae</taxon>
        <taxon>Pentapetalae</taxon>
        <taxon>rosids</taxon>
        <taxon>malvids</taxon>
        <taxon>Myrtales</taxon>
        <taxon>Lythraceae</taxon>
        <taxon>Trapa</taxon>
    </lineage>
</organism>
<protein>
    <submittedName>
        <fullName evidence="2">Uncharacterized protein</fullName>
    </submittedName>
</protein>
<dbReference type="Proteomes" id="UP001345219">
    <property type="component" value="Chromosome 3"/>
</dbReference>
<comment type="caution">
    <text evidence="2">The sequence shown here is derived from an EMBL/GenBank/DDBJ whole genome shotgun (WGS) entry which is preliminary data.</text>
</comment>
<keyword evidence="1" id="KW-0812">Transmembrane</keyword>
<keyword evidence="1" id="KW-1133">Transmembrane helix</keyword>
<evidence type="ECO:0000256" key="1">
    <source>
        <dbReference type="SAM" id="Phobius"/>
    </source>
</evidence>
<proteinExistence type="predicted"/>
<feature type="transmembrane region" description="Helical" evidence="1">
    <location>
        <begin position="116"/>
        <end position="141"/>
    </location>
</feature>
<gene>
    <name evidence="2" type="ORF">SAY87_003819</name>
</gene>
<evidence type="ECO:0000313" key="3">
    <source>
        <dbReference type="Proteomes" id="UP001345219"/>
    </source>
</evidence>
<dbReference type="EMBL" id="JAXIOK010000006">
    <property type="protein sequence ID" value="KAK4768678.1"/>
    <property type="molecule type" value="Genomic_DNA"/>
</dbReference>
<keyword evidence="3" id="KW-1185">Reference proteome</keyword>
<accession>A0AAN7QJR2</accession>
<dbReference type="AlphaFoldDB" id="A0AAN7QJR2"/>
<evidence type="ECO:0000313" key="2">
    <source>
        <dbReference type="EMBL" id="KAK4768678.1"/>
    </source>
</evidence>